<proteinExistence type="predicted"/>
<organism evidence="3 4">
    <name type="scientific">Pseudoxanthomonas wuyuanensis</name>
    <dbReference type="NCBI Taxonomy" id="1073196"/>
    <lineage>
        <taxon>Bacteria</taxon>
        <taxon>Pseudomonadati</taxon>
        <taxon>Pseudomonadota</taxon>
        <taxon>Gammaproteobacteria</taxon>
        <taxon>Lysobacterales</taxon>
        <taxon>Lysobacteraceae</taxon>
        <taxon>Pseudoxanthomonas</taxon>
    </lineage>
</organism>
<keyword evidence="2" id="KW-0732">Signal</keyword>
<evidence type="ECO:0000313" key="3">
    <source>
        <dbReference type="EMBL" id="SOD51621.1"/>
    </source>
</evidence>
<evidence type="ECO:0000313" key="4">
    <source>
        <dbReference type="Proteomes" id="UP000219374"/>
    </source>
</evidence>
<evidence type="ECO:0000256" key="2">
    <source>
        <dbReference type="SAM" id="SignalP"/>
    </source>
</evidence>
<name>A0A286CYZ6_9GAMM</name>
<feature type="compositionally biased region" description="Pro residues" evidence="1">
    <location>
        <begin position="70"/>
        <end position="84"/>
    </location>
</feature>
<dbReference type="OrthoDB" id="9182900at2"/>
<sequence>MKGATRAKLYALAVISLVTALWLRPAPSEPNAETVSVVAAVNRPQPVAPVLPSLVERGGQAMPRDLFTAPAPPPPPAVVEAPSAPPPPPAEVLILGWMLTDAVPYVFVEWEKESYTLQPNEVVADLYRFEGISEGFAQFTFLLDGTTRQYPVSSVTMSE</sequence>
<accession>A0A286CYZ6</accession>
<feature type="region of interest" description="Disordered" evidence="1">
    <location>
        <begin position="63"/>
        <end position="84"/>
    </location>
</feature>
<dbReference type="RefSeq" id="WP_097120497.1">
    <property type="nucleotide sequence ID" value="NZ_OCND01000001.1"/>
</dbReference>
<protein>
    <submittedName>
        <fullName evidence="3">Uncharacterized protein</fullName>
    </submittedName>
</protein>
<dbReference type="EMBL" id="OCND01000001">
    <property type="protein sequence ID" value="SOD51621.1"/>
    <property type="molecule type" value="Genomic_DNA"/>
</dbReference>
<feature type="signal peptide" evidence="2">
    <location>
        <begin position="1"/>
        <end position="20"/>
    </location>
</feature>
<feature type="chain" id="PRO_5012131588" evidence="2">
    <location>
        <begin position="21"/>
        <end position="159"/>
    </location>
</feature>
<dbReference type="AlphaFoldDB" id="A0A286CYZ6"/>
<evidence type="ECO:0000256" key="1">
    <source>
        <dbReference type="SAM" id="MobiDB-lite"/>
    </source>
</evidence>
<reference evidence="3 4" key="1">
    <citation type="submission" date="2017-09" db="EMBL/GenBank/DDBJ databases">
        <authorList>
            <person name="Ehlers B."/>
            <person name="Leendertz F.H."/>
        </authorList>
    </citation>
    <scope>NUCLEOTIDE SEQUENCE [LARGE SCALE GENOMIC DNA]</scope>
    <source>
        <strain evidence="3 4">CGMCC 1.10978</strain>
    </source>
</reference>
<keyword evidence="4" id="KW-1185">Reference proteome</keyword>
<gene>
    <name evidence="3" type="ORF">SAMN06296416_101747</name>
</gene>
<dbReference type="Proteomes" id="UP000219374">
    <property type="component" value="Unassembled WGS sequence"/>
</dbReference>